<proteinExistence type="predicted"/>
<keyword evidence="2" id="KW-1133">Transmembrane helix</keyword>
<feature type="transmembrane region" description="Helical" evidence="2">
    <location>
        <begin position="112"/>
        <end position="137"/>
    </location>
</feature>
<accession>W0RKF6</accession>
<reference evidence="3 4" key="1">
    <citation type="journal article" date="2014" name="Genome Announc.">
        <title>Genome Sequence and Methylome of Soil Bacterium Gemmatirosa kalamazoonensis KBS708T, a Member of the Rarely Cultivated Gemmatimonadetes Phylum.</title>
        <authorList>
            <person name="Debruyn J.M."/>
            <person name="Radosevich M."/>
            <person name="Wommack K.E."/>
            <person name="Polson S.W."/>
            <person name="Hauser L.J."/>
            <person name="Fawaz M.N."/>
            <person name="Korlach J."/>
            <person name="Tsai Y.C."/>
        </authorList>
    </citation>
    <scope>NUCLEOTIDE SEQUENCE [LARGE SCALE GENOMIC DNA]</scope>
    <source>
        <strain evidence="3 4">KBS708</strain>
    </source>
</reference>
<name>W0RKF6_9BACT</name>
<keyword evidence="4" id="KW-1185">Reference proteome</keyword>
<dbReference type="EMBL" id="CP007128">
    <property type="protein sequence ID" value="AHG89918.1"/>
    <property type="molecule type" value="Genomic_DNA"/>
</dbReference>
<dbReference type="Proteomes" id="UP000019151">
    <property type="component" value="Chromosome"/>
</dbReference>
<gene>
    <name evidence="3" type="ORF">J421_2381</name>
</gene>
<keyword evidence="2" id="KW-0812">Transmembrane</keyword>
<dbReference type="HOGENOM" id="CLU_1852303_0_0_0"/>
<evidence type="ECO:0000256" key="1">
    <source>
        <dbReference type="SAM" id="MobiDB-lite"/>
    </source>
</evidence>
<sequence length="138" mass="14943">MADNLYHSDGGSDDVRLPEIGNTSRNAPMADREVPLEGGHPALAVQQWLDGEITETAARRADVHDVELWQRINEEAERRRRMVTPSPVLDRIMAAIPQAAPVEPVSFWKRSVALNATGAMVAAAALLALGIVVGTLLK</sequence>
<evidence type="ECO:0000313" key="4">
    <source>
        <dbReference type="Proteomes" id="UP000019151"/>
    </source>
</evidence>
<evidence type="ECO:0000256" key="2">
    <source>
        <dbReference type="SAM" id="Phobius"/>
    </source>
</evidence>
<protein>
    <submittedName>
        <fullName evidence="3">Uncharacterized protein</fullName>
    </submittedName>
</protein>
<dbReference type="KEGG" id="gba:J421_2381"/>
<dbReference type="AlphaFoldDB" id="W0RKF6"/>
<feature type="region of interest" description="Disordered" evidence="1">
    <location>
        <begin position="1"/>
        <end position="32"/>
    </location>
</feature>
<dbReference type="eggNOG" id="ENOG502ZMR2">
    <property type="taxonomic scope" value="Bacteria"/>
</dbReference>
<dbReference type="RefSeq" id="WP_025411397.1">
    <property type="nucleotide sequence ID" value="NZ_CP007128.1"/>
</dbReference>
<evidence type="ECO:0000313" key="3">
    <source>
        <dbReference type="EMBL" id="AHG89918.1"/>
    </source>
</evidence>
<organism evidence="3 4">
    <name type="scientific">Gemmatirosa kalamazoonensis</name>
    <dbReference type="NCBI Taxonomy" id="861299"/>
    <lineage>
        <taxon>Bacteria</taxon>
        <taxon>Pseudomonadati</taxon>
        <taxon>Gemmatimonadota</taxon>
        <taxon>Gemmatimonadia</taxon>
        <taxon>Gemmatimonadales</taxon>
        <taxon>Gemmatimonadaceae</taxon>
        <taxon>Gemmatirosa</taxon>
    </lineage>
</organism>
<keyword evidence="2" id="KW-0472">Membrane</keyword>
<dbReference type="InParanoid" id="W0RKF6"/>
<dbReference type="STRING" id="861299.J421_2381"/>